<protein>
    <submittedName>
        <fullName evidence="2">Enoyl-CoA hydratase/isomerase family protein</fullName>
    </submittedName>
</protein>
<proteinExistence type="predicted"/>
<dbReference type="Proteomes" id="UP000321363">
    <property type="component" value="Unassembled WGS sequence"/>
</dbReference>
<dbReference type="RefSeq" id="WP_146946810.1">
    <property type="nucleotide sequence ID" value="NZ_VOQF01000003.1"/>
</dbReference>
<dbReference type="OrthoDB" id="9775794at2"/>
<dbReference type="InterPro" id="IPR001753">
    <property type="entry name" value="Enoyl-CoA_hydra/iso"/>
</dbReference>
<accession>A0A5C6W691</accession>
<dbReference type="EMBL" id="VOQF01000003">
    <property type="protein sequence ID" value="TXC92065.1"/>
    <property type="molecule type" value="Genomic_DNA"/>
</dbReference>
<reference evidence="2 3" key="1">
    <citation type="journal article" date="2005" name="Int. J. Syst. Evol. Microbiol.">
        <title>Bacillus litoralis sp. nov., isolated from a tidal flat of the Yellow Sea in Korea.</title>
        <authorList>
            <person name="Yoon J.H."/>
            <person name="Oh T.K."/>
        </authorList>
    </citation>
    <scope>NUCLEOTIDE SEQUENCE [LARGE SCALE GENOMIC DNA]</scope>
    <source>
        <strain evidence="2 3">SW-211</strain>
    </source>
</reference>
<dbReference type="GO" id="GO:0016829">
    <property type="term" value="F:lyase activity"/>
    <property type="evidence" value="ECO:0007669"/>
    <property type="project" value="UniProtKB-KW"/>
</dbReference>
<sequence length="257" mass="29032">MQKIVMSEPMLGVIELRLNRPDKYNAIDFESMDQLKLSLEAIKDRKDLKALIITGEGEKAFCSGGDIKVFHALKTQKEAYQMLSKMGDILYELMTFPVPTYALLNGVALGGGCEIATACDFRLAKQGVSVGFIQGQLAITTGWGGATMLLEKLRYDQAMYLLYSANKILVEEAESLGFIHKVISTEDDFYSVTYKFIENSLVTDPNVIRAYKSIKVNQWKQTGLHNRMMSEIYNCSVLWELDEHHQAVANFMSRKKE</sequence>
<dbReference type="Gene3D" id="3.90.226.10">
    <property type="entry name" value="2-enoyl-CoA Hydratase, Chain A, domain 1"/>
    <property type="match status" value="1"/>
</dbReference>
<dbReference type="Pfam" id="PF00378">
    <property type="entry name" value="ECH_1"/>
    <property type="match status" value="1"/>
</dbReference>
<keyword evidence="1" id="KW-0456">Lyase</keyword>
<name>A0A5C6W691_9BACI</name>
<dbReference type="PANTHER" id="PTHR11941">
    <property type="entry name" value="ENOYL-COA HYDRATASE-RELATED"/>
    <property type="match status" value="1"/>
</dbReference>
<evidence type="ECO:0000313" key="3">
    <source>
        <dbReference type="Proteomes" id="UP000321363"/>
    </source>
</evidence>
<dbReference type="GO" id="GO:0016853">
    <property type="term" value="F:isomerase activity"/>
    <property type="evidence" value="ECO:0007669"/>
    <property type="project" value="UniProtKB-KW"/>
</dbReference>
<dbReference type="AlphaFoldDB" id="A0A5C6W691"/>
<keyword evidence="2" id="KW-0413">Isomerase</keyword>
<gene>
    <name evidence="2" type="ORF">FS935_06705</name>
</gene>
<dbReference type="InterPro" id="IPR029045">
    <property type="entry name" value="ClpP/crotonase-like_dom_sf"/>
</dbReference>
<evidence type="ECO:0000256" key="1">
    <source>
        <dbReference type="ARBA" id="ARBA00023239"/>
    </source>
</evidence>
<dbReference type="PANTHER" id="PTHR11941:SF27">
    <property type="entry name" value="ETHYLMALONYL-COA DECARBOXYLASE"/>
    <property type="match status" value="1"/>
</dbReference>
<dbReference type="CDD" id="cd06558">
    <property type="entry name" value="crotonase-like"/>
    <property type="match status" value="1"/>
</dbReference>
<evidence type="ECO:0000313" key="2">
    <source>
        <dbReference type="EMBL" id="TXC92065.1"/>
    </source>
</evidence>
<dbReference type="GO" id="GO:0005829">
    <property type="term" value="C:cytosol"/>
    <property type="evidence" value="ECO:0007669"/>
    <property type="project" value="TreeGrafter"/>
</dbReference>
<keyword evidence="3" id="KW-1185">Reference proteome</keyword>
<dbReference type="GO" id="GO:0006635">
    <property type="term" value="P:fatty acid beta-oxidation"/>
    <property type="evidence" value="ECO:0007669"/>
    <property type="project" value="TreeGrafter"/>
</dbReference>
<comment type="caution">
    <text evidence="2">The sequence shown here is derived from an EMBL/GenBank/DDBJ whole genome shotgun (WGS) entry which is preliminary data.</text>
</comment>
<organism evidence="2 3">
    <name type="scientific">Metabacillus litoralis</name>
    <dbReference type="NCBI Taxonomy" id="152268"/>
    <lineage>
        <taxon>Bacteria</taxon>
        <taxon>Bacillati</taxon>
        <taxon>Bacillota</taxon>
        <taxon>Bacilli</taxon>
        <taxon>Bacillales</taxon>
        <taxon>Bacillaceae</taxon>
        <taxon>Metabacillus</taxon>
    </lineage>
</organism>
<dbReference type="SUPFAM" id="SSF52096">
    <property type="entry name" value="ClpP/crotonase"/>
    <property type="match status" value="1"/>
</dbReference>